<accession>A0AAE3VMK2</accession>
<comment type="caution">
    <text evidence="1">The sequence shown here is derived from an EMBL/GenBank/DDBJ whole genome shotgun (WGS) entry which is preliminary data.</text>
</comment>
<organism evidence="1 2">
    <name type="scientific">Amorphus orientalis</name>
    <dbReference type="NCBI Taxonomy" id="649198"/>
    <lineage>
        <taxon>Bacteria</taxon>
        <taxon>Pseudomonadati</taxon>
        <taxon>Pseudomonadota</taxon>
        <taxon>Alphaproteobacteria</taxon>
        <taxon>Hyphomicrobiales</taxon>
        <taxon>Amorphaceae</taxon>
        <taxon>Amorphus</taxon>
    </lineage>
</organism>
<sequence>MQFFSKQPRTVVEYRDEPLLEVRPNKFEYRLPDRRSVTRFDMYCGNYYITTHAIFISRGGVFVGNLLSEVCDHFGISGHPFVNGIVRPGVFLIAPVGYSGAMIYKYGSIWEQEGRNIYDRTISPEEAKRLFKRTLPASILELPALSEEKIDLEQWWLEDED</sequence>
<dbReference type="Proteomes" id="UP001229244">
    <property type="component" value="Unassembled WGS sequence"/>
</dbReference>
<name>A0AAE3VMK2_9HYPH</name>
<gene>
    <name evidence="1" type="ORF">J2S73_001321</name>
</gene>
<evidence type="ECO:0000313" key="2">
    <source>
        <dbReference type="Proteomes" id="UP001229244"/>
    </source>
</evidence>
<proteinExistence type="predicted"/>
<keyword evidence="2" id="KW-1185">Reference proteome</keyword>
<dbReference type="RefSeq" id="WP_306884670.1">
    <property type="nucleotide sequence ID" value="NZ_JAUSUL010000001.1"/>
</dbReference>
<dbReference type="AlphaFoldDB" id="A0AAE3VMK2"/>
<evidence type="ECO:0000313" key="1">
    <source>
        <dbReference type="EMBL" id="MDQ0314884.1"/>
    </source>
</evidence>
<protein>
    <submittedName>
        <fullName evidence="1">Uncharacterized protein</fullName>
    </submittedName>
</protein>
<reference evidence="1" key="1">
    <citation type="submission" date="2023-07" db="EMBL/GenBank/DDBJ databases">
        <title>Genomic Encyclopedia of Type Strains, Phase IV (KMG-IV): sequencing the most valuable type-strain genomes for metagenomic binning, comparative biology and taxonomic classification.</title>
        <authorList>
            <person name="Goeker M."/>
        </authorList>
    </citation>
    <scope>NUCLEOTIDE SEQUENCE</scope>
    <source>
        <strain evidence="1">DSM 21202</strain>
    </source>
</reference>
<dbReference type="EMBL" id="JAUSUL010000001">
    <property type="protein sequence ID" value="MDQ0314884.1"/>
    <property type="molecule type" value="Genomic_DNA"/>
</dbReference>